<dbReference type="EMBL" id="UYRT01013338">
    <property type="protein sequence ID" value="VDK52939.1"/>
    <property type="molecule type" value="Genomic_DNA"/>
</dbReference>
<gene>
    <name evidence="1" type="ORF">GPUH_LOCUS5980</name>
</gene>
<dbReference type="OrthoDB" id="5852441at2759"/>
<dbReference type="AlphaFoldDB" id="A0A183DB91"/>
<keyword evidence="2" id="KW-1185">Reference proteome</keyword>
<dbReference type="WBParaSite" id="GPUH_0000599001-mRNA-1">
    <property type="protein sequence ID" value="GPUH_0000599001-mRNA-1"/>
    <property type="gene ID" value="GPUH_0000599001"/>
</dbReference>
<evidence type="ECO:0000313" key="1">
    <source>
        <dbReference type="EMBL" id="VDK52939.1"/>
    </source>
</evidence>
<dbReference type="Proteomes" id="UP000271098">
    <property type="component" value="Unassembled WGS sequence"/>
</dbReference>
<evidence type="ECO:0000313" key="2">
    <source>
        <dbReference type="Proteomes" id="UP000271098"/>
    </source>
</evidence>
<protein>
    <submittedName>
        <fullName evidence="3">Polymer-forming cytoskeletal protein</fullName>
    </submittedName>
</protein>
<sequence>MSERRNNSLEKITLIQALIRTHEWRRGIITSNIVKAEVGQECADCAQFRSALLTITICGNAKCETDSIWSSGSVKLTVGCDLIIEGQVKHLNLNVSCAGSVTIAEEAVVSQRQWAKVSY</sequence>
<accession>A0A183DB91</accession>
<evidence type="ECO:0000313" key="3">
    <source>
        <dbReference type="WBParaSite" id="GPUH_0000599001-mRNA-1"/>
    </source>
</evidence>
<proteinExistence type="predicted"/>
<name>A0A183DB91_9BILA</name>
<reference evidence="1 2" key="2">
    <citation type="submission" date="2018-11" db="EMBL/GenBank/DDBJ databases">
        <authorList>
            <consortium name="Pathogen Informatics"/>
        </authorList>
    </citation>
    <scope>NUCLEOTIDE SEQUENCE [LARGE SCALE GENOMIC DNA]</scope>
</reference>
<reference evidence="3" key="1">
    <citation type="submission" date="2016-06" db="UniProtKB">
        <authorList>
            <consortium name="WormBaseParasite"/>
        </authorList>
    </citation>
    <scope>IDENTIFICATION</scope>
</reference>
<organism evidence="3">
    <name type="scientific">Gongylonema pulchrum</name>
    <dbReference type="NCBI Taxonomy" id="637853"/>
    <lineage>
        <taxon>Eukaryota</taxon>
        <taxon>Metazoa</taxon>
        <taxon>Ecdysozoa</taxon>
        <taxon>Nematoda</taxon>
        <taxon>Chromadorea</taxon>
        <taxon>Rhabditida</taxon>
        <taxon>Spirurina</taxon>
        <taxon>Spiruromorpha</taxon>
        <taxon>Spiruroidea</taxon>
        <taxon>Gongylonematidae</taxon>
        <taxon>Gongylonema</taxon>
    </lineage>
</organism>